<protein>
    <submittedName>
        <fullName evidence="2">ATP-binding protein</fullName>
    </submittedName>
</protein>
<dbReference type="Gene3D" id="3.40.50.300">
    <property type="entry name" value="P-loop containing nucleotide triphosphate hydrolases"/>
    <property type="match status" value="1"/>
</dbReference>
<dbReference type="CDD" id="cd00009">
    <property type="entry name" value="AAA"/>
    <property type="match status" value="1"/>
</dbReference>
<dbReference type="Pfam" id="PF01695">
    <property type="entry name" value="IstB_IS21"/>
    <property type="match status" value="1"/>
</dbReference>
<keyword evidence="2" id="KW-0547">Nucleotide-binding</keyword>
<dbReference type="InterPro" id="IPR002611">
    <property type="entry name" value="IstB_ATP-bd"/>
</dbReference>
<dbReference type="GO" id="GO:0006260">
    <property type="term" value="P:DNA replication"/>
    <property type="evidence" value="ECO:0007669"/>
    <property type="project" value="TreeGrafter"/>
</dbReference>
<proteinExistence type="predicted"/>
<dbReference type="PANTHER" id="PTHR30050">
    <property type="entry name" value="CHROMOSOMAL REPLICATION INITIATOR PROTEIN DNAA"/>
    <property type="match status" value="1"/>
</dbReference>
<dbReference type="SMART" id="SM00382">
    <property type="entry name" value="AAA"/>
    <property type="match status" value="1"/>
</dbReference>
<organism evidence="2">
    <name type="scientific">Streptococcus anginosus</name>
    <dbReference type="NCBI Taxonomy" id="1328"/>
    <lineage>
        <taxon>Bacteria</taxon>
        <taxon>Bacillati</taxon>
        <taxon>Bacillota</taxon>
        <taxon>Bacilli</taxon>
        <taxon>Lactobacillales</taxon>
        <taxon>Streptococcaceae</taxon>
        <taxon>Streptococcus</taxon>
        <taxon>Streptococcus anginosus group</taxon>
    </lineage>
</organism>
<evidence type="ECO:0000313" key="2">
    <source>
        <dbReference type="EMBL" id="NGG16449.1"/>
    </source>
</evidence>
<dbReference type="GO" id="GO:0005524">
    <property type="term" value="F:ATP binding"/>
    <property type="evidence" value="ECO:0007669"/>
    <property type="project" value="UniProtKB-KW"/>
</dbReference>
<dbReference type="EMBL" id="JAAJBG010000013">
    <property type="protein sequence ID" value="NGG16449.1"/>
    <property type="molecule type" value="Genomic_DNA"/>
</dbReference>
<gene>
    <name evidence="2" type="ORF">G5T13_07450</name>
</gene>
<dbReference type="AlphaFoldDB" id="A0A6G4MZR2"/>
<dbReference type="InterPro" id="IPR003593">
    <property type="entry name" value="AAA+_ATPase"/>
</dbReference>
<dbReference type="PANTHER" id="PTHR30050:SF4">
    <property type="entry name" value="ATP-BINDING PROTEIN RV3427C IN INSERTION SEQUENCE-RELATED"/>
    <property type="match status" value="1"/>
</dbReference>
<dbReference type="RefSeq" id="WP_164232092.1">
    <property type="nucleotide sequence ID" value="NZ_JAAJBF010000012.1"/>
</dbReference>
<comment type="caution">
    <text evidence="2">The sequence shown here is derived from an EMBL/GenBank/DDBJ whole genome shotgun (WGS) entry which is preliminary data.</text>
</comment>
<feature type="domain" description="AAA+ ATPase" evidence="1">
    <location>
        <begin position="125"/>
        <end position="275"/>
    </location>
</feature>
<reference evidence="2" key="1">
    <citation type="submission" date="2020-02" db="EMBL/GenBank/DDBJ databases">
        <title>Antibiotic resistance/susceptibility profiles of lactic acid-producing cocci isolated from the human vagina, and analysis of the genetic basis of atypical resistances.</title>
        <authorList>
            <person name="Sirichoat A."/>
            <person name="Florez A.B."/>
            <person name="Vazquez L."/>
            <person name="Buppasiri P."/>
            <person name="Panya M."/>
            <person name="Lulitanond V."/>
            <person name="Mayo B."/>
        </authorList>
    </citation>
    <scope>NUCLEOTIDE SEQUENCE</scope>
    <source>
        <strain evidence="2">VA01-10AN</strain>
    </source>
</reference>
<sequence length="281" mass="32419">MAEELRSVKELRAAYYERTYPINERCPKHPSVLMIRTTNPCTNNTFDFCPECGQEEINRELEELGAKAESQIRNFKSYAVFERESIISPKIAQATIRNFEIRTEQDANAVNFAKRFTREYVKERYEGNVIFQGPPGVGKSHLALGMAKTINETFQKFGNKKSVVYMPVSELFSRMKEAFNFKDACWDEKRTLKFLTDVDFLVLDDLGKESNVGNTIKEGSSWAQSFLYQLLENRTKTIITTNYAGSQLKQLYEPSLLDRILAGSKDNKFIFKNDTESRRSI</sequence>
<evidence type="ECO:0000259" key="1">
    <source>
        <dbReference type="SMART" id="SM00382"/>
    </source>
</evidence>
<keyword evidence="2" id="KW-0067">ATP-binding</keyword>
<dbReference type="InterPro" id="IPR027417">
    <property type="entry name" value="P-loop_NTPase"/>
</dbReference>
<name>A0A6G4MZR2_STRAP</name>
<dbReference type="SUPFAM" id="SSF52540">
    <property type="entry name" value="P-loop containing nucleoside triphosphate hydrolases"/>
    <property type="match status" value="1"/>
</dbReference>
<accession>A0A6G4MZR2</accession>